<keyword evidence="4 6" id="KW-1133">Transmembrane helix</keyword>
<protein>
    <submittedName>
        <fullName evidence="8">ABC transporter permease</fullName>
    </submittedName>
</protein>
<evidence type="ECO:0000256" key="1">
    <source>
        <dbReference type="ARBA" id="ARBA00004651"/>
    </source>
</evidence>
<evidence type="ECO:0000313" key="8">
    <source>
        <dbReference type="EMBL" id="NOT32612.1"/>
    </source>
</evidence>
<keyword evidence="3 6" id="KW-0812">Transmembrane</keyword>
<organism evidence="8 9">
    <name type="scientific">Eiseniibacteriota bacterium</name>
    <dbReference type="NCBI Taxonomy" id="2212470"/>
    <lineage>
        <taxon>Bacteria</taxon>
        <taxon>Candidatus Eiseniibacteriota</taxon>
    </lineage>
</organism>
<comment type="caution">
    <text evidence="8">The sequence shown here is derived from an EMBL/GenBank/DDBJ whole genome shotgun (WGS) entry which is preliminary data.</text>
</comment>
<dbReference type="PANTHER" id="PTHR30294">
    <property type="entry name" value="MEMBRANE COMPONENT OF ABC TRANSPORTER YHHJ-RELATED"/>
    <property type="match status" value="1"/>
</dbReference>
<keyword evidence="5 6" id="KW-0472">Membrane</keyword>
<feature type="transmembrane region" description="Helical" evidence="6">
    <location>
        <begin position="197"/>
        <end position="215"/>
    </location>
</feature>
<evidence type="ECO:0000313" key="9">
    <source>
        <dbReference type="Proteomes" id="UP000580839"/>
    </source>
</evidence>
<accession>A0A849SB72</accession>
<dbReference type="EMBL" id="JABFRW010000005">
    <property type="protein sequence ID" value="NOT32612.1"/>
    <property type="molecule type" value="Genomic_DNA"/>
</dbReference>
<dbReference type="Proteomes" id="UP000580839">
    <property type="component" value="Unassembled WGS sequence"/>
</dbReference>
<evidence type="ECO:0000256" key="2">
    <source>
        <dbReference type="ARBA" id="ARBA00022475"/>
    </source>
</evidence>
<name>A0A849SB72_UNCEI</name>
<sequence>MDTLLAMVAKDFKLLLRDRMGGFFTFGFPIVMAIFFGTLFSGGSSSGPAGGIKLAVVDEDTTTVSRTFADSLAASPELRVTRMTLAEAENAVKLGRQTAFVRLPSGFGAARGRTFAGGGPEVELGMDPSRRAESGMLQGVLMKRAARDTFMQSNASKRPTGSTGAAGGFEPLRFRSRDIARQVKGPRNAYEISFPQGVMWAVVSCALGFALGLVNERQRGTLIRLRVAPLERWRILGGKALGCFLTILMLASVVLLVGRLGFGVRPASFPLL</sequence>
<feature type="transmembrane region" description="Helical" evidence="6">
    <location>
        <begin position="21"/>
        <end position="40"/>
    </location>
</feature>
<keyword evidence="2" id="KW-1003">Cell membrane</keyword>
<evidence type="ECO:0000256" key="4">
    <source>
        <dbReference type="ARBA" id="ARBA00022989"/>
    </source>
</evidence>
<dbReference type="Pfam" id="PF12698">
    <property type="entry name" value="ABC2_membrane_3"/>
    <property type="match status" value="1"/>
</dbReference>
<dbReference type="AlphaFoldDB" id="A0A849SB72"/>
<feature type="transmembrane region" description="Helical" evidence="6">
    <location>
        <begin position="236"/>
        <end position="262"/>
    </location>
</feature>
<dbReference type="InterPro" id="IPR013525">
    <property type="entry name" value="ABC2_TM"/>
</dbReference>
<dbReference type="GO" id="GO:0140359">
    <property type="term" value="F:ABC-type transporter activity"/>
    <property type="evidence" value="ECO:0007669"/>
    <property type="project" value="InterPro"/>
</dbReference>
<dbReference type="Gene3D" id="3.40.1710.10">
    <property type="entry name" value="abc type-2 transporter like domain"/>
    <property type="match status" value="1"/>
</dbReference>
<evidence type="ECO:0000256" key="3">
    <source>
        <dbReference type="ARBA" id="ARBA00022692"/>
    </source>
</evidence>
<feature type="non-terminal residue" evidence="8">
    <location>
        <position position="272"/>
    </location>
</feature>
<feature type="domain" description="ABC-2 type transporter transmembrane" evidence="7">
    <location>
        <begin position="23"/>
        <end position="265"/>
    </location>
</feature>
<dbReference type="PANTHER" id="PTHR30294:SF38">
    <property type="entry name" value="TRANSPORT PERMEASE PROTEIN"/>
    <property type="match status" value="1"/>
</dbReference>
<evidence type="ECO:0000256" key="6">
    <source>
        <dbReference type="SAM" id="Phobius"/>
    </source>
</evidence>
<reference evidence="8 9" key="1">
    <citation type="submission" date="2020-04" db="EMBL/GenBank/DDBJ databases">
        <title>Metagenomic profiling of ammonia- and methane-oxidizing microorganisms in a Dutch drinking water treatment plant.</title>
        <authorList>
            <person name="Poghosyan L."/>
            <person name="Leucker S."/>
        </authorList>
    </citation>
    <scope>NUCLEOTIDE SEQUENCE [LARGE SCALE GENOMIC DNA]</scope>
    <source>
        <strain evidence="8">S-RSF-IL-03</strain>
    </source>
</reference>
<gene>
    <name evidence="8" type="ORF">HOP12_00405</name>
</gene>
<evidence type="ECO:0000256" key="5">
    <source>
        <dbReference type="ARBA" id="ARBA00023136"/>
    </source>
</evidence>
<dbReference type="InterPro" id="IPR051449">
    <property type="entry name" value="ABC-2_transporter_component"/>
</dbReference>
<comment type="subcellular location">
    <subcellularLocation>
        <location evidence="1">Cell membrane</location>
        <topology evidence="1">Multi-pass membrane protein</topology>
    </subcellularLocation>
</comment>
<proteinExistence type="predicted"/>
<evidence type="ECO:0000259" key="7">
    <source>
        <dbReference type="Pfam" id="PF12698"/>
    </source>
</evidence>
<dbReference type="GO" id="GO:0005886">
    <property type="term" value="C:plasma membrane"/>
    <property type="evidence" value="ECO:0007669"/>
    <property type="project" value="UniProtKB-SubCell"/>
</dbReference>